<dbReference type="Proteomes" id="UP001145742">
    <property type="component" value="Unassembled WGS sequence"/>
</dbReference>
<protein>
    <submittedName>
        <fullName evidence="1">Uncharacterized protein</fullName>
    </submittedName>
</protein>
<sequence length="109" mass="12910">MFGKIHPRNQQKPRCTQLVFIAVNPSFAVLIPLLITEVFCHRHGAVEMSPEETTKMIRGMEQLCHEERLRELGFFNLEKKRPWGDLILAFQDLQSQQERWRETIYKGLE</sequence>
<name>A0ABQ9DRW2_9PASS</name>
<evidence type="ECO:0000313" key="1">
    <source>
        <dbReference type="EMBL" id="KAJ7426692.1"/>
    </source>
</evidence>
<comment type="caution">
    <text evidence="1">The sequence shown here is derived from an EMBL/GenBank/DDBJ whole genome shotgun (WGS) entry which is preliminary data.</text>
</comment>
<proteinExistence type="predicted"/>
<organism evidence="1 2">
    <name type="scientific">Willisornis vidua</name>
    <name type="common">Xingu scale-backed antbird</name>
    <dbReference type="NCBI Taxonomy" id="1566151"/>
    <lineage>
        <taxon>Eukaryota</taxon>
        <taxon>Metazoa</taxon>
        <taxon>Chordata</taxon>
        <taxon>Craniata</taxon>
        <taxon>Vertebrata</taxon>
        <taxon>Euteleostomi</taxon>
        <taxon>Archelosauria</taxon>
        <taxon>Archosauria</taxon>
        <taxon>Dinosauria</taxon>
        <taxon>Saurischia</taxon>
        <taxon>Theropoda</taxon>
        <taxon>Coelurosauria</taxon>
        <taxon>Aves</taxon>
        <taxon>Neognathae</taxon>
        <taxon>Neoaves</taxon>
        <taxon>Telluraves</taxon>
        <taxon>Australaves</taxon>
        <taxon>Passeriformes</taxon>
        <taxon>Thamnophilidae</taxon>
        <taxon>Willisornis</taxon>
    </lineage>
</organism>
<accession>A0ABQ9DRW2</accession>
<keyword evidence="2" id="KW-1185">Reference proteome</keyword>
<gene>
    <name evidence="1" type="ORF">WISP_13511</name>
</gene>
<dbReference type="EMBL" id="WHWB01032161">
    <property type="protein sequence ID" value="KAJ7426692.1"/>
    <property type="molecule type" value="Genomic_DNA"/>
</dbReference>
<reference evidence="1" key="1">
    <citation type="submission" date="2019-10" db="EMBL/GenBank/DDBJ databases">
        <authorList>
            <person name="Soares A.E.R."/>
            <person name="Aleixo A."/>
            <person name="Schneider P."/>
            <person name="Miyaki C.Y."/>
            <person name="Schneider M.P."/>
            <person name="Mello C."/>
            <person name="Vasconcelos A.T.R."/>
        </authorList>
    </citation>
    <scope>NUCLEOTIDE SEQUENCE</scope>
    <source>
        <tissue evidence="1">Muscle</tissue>
    </source>
</reference>
<evidence type="ECO:0000313" key="2">
    <source>
        <dbReference type="Proteomes" id="UP001145742"/>
    </source>
</evidence>